<evidence type="ECO:0000313" key="2">
    <source>
        <dbReference type="EMBL" id="TWJ19579.1"/>
    </source>
</evidence>
<evidence type="ECO:0000259" key="1">
    <source>
        <dbReference type="Pfam" id="PF13304"/>
    </source>
</evidence>
<dbReference type="RefSeq" id="WP_145021162.1">
    <property type="nucleotide sequence ID" value="NZ_VLLN01000008.1"/>
</dbReference>
<dbReference type="OrthoDB" id="9816506at2"/>
<sequence>MLTRLKVTGFKNLVDVDVRFGPFTCIAGVNGVGKSNLFDAIMFLSALADKPLLDAAKSVRDEEGRTSDIRALFHRVGNEFDRQMSFEVEMIVPLKGTDDLGQEAHATITSLRYAITIGYRSDNGHRLGGLELLREELTHINKGDASKHFLFPHSVSNWRNSAVIGRRSGGDFISTEGDGKERVIKLHQDGGGGGKPRSFLATTLPRTVLSNTNAAESPTALMAKREMQSWRLLQLEPAALRKSDEISAPTKLGADGSHLAATLYHLPKSQVHSEQKYNEADSAATALFAQVANRLADLIDDVKEISVDYDEKRELLTAIVTGRDGTPHSARSLSDGTLRFLALAVLELDVETSGLICLEEPENGIHPERIPAMLNLLQDIAMDTDESIGSDNPLRQVIINTHSPAVVAQIPEDSLLVAESVEINLSGKRCKAVRFSPLPDTWRHKKAVGEIAVISKGKLLSYLNPVAPEEPDHEYGASSRKNKVIPLKRRVIDRPDLQPYLPNVFVAEPK</sequence>
<dbReference type="EMBL" id="VLLN01000008">
    <property type="protein sequence ID" value="TWJ19579.1"/>
    <property type="molecule type" value="Genomic_DNA"/>
</dbReference>
<dbReference type="GO" id="GO:0005524">
    <property type="term" value="F:ATP binding"/>
    <property type="evidence" value="ECO:0007669"/>
    <property type="project" value="InterPro"/>
</dbReference>
<protein>
    <submittedName>
        <fullName evidence="2">Putative ATPase</fullName>
    </submittedName>
</protein>
<organism evidence="2 3">
    <name type="scientific">Geobacter argillaceus</name>
    <dbReference type="NCBI Taxonomy" id="345631"/>
    <lineage>
        <taxon>Bacteria</taxon>
        <taxon>Pseudomonadati</taxon>
        <taxon>Thermodesulfobacteriota</taxon>
        <taxon>Desulfuromonadia</taxon>
        <taxon>Geobacterales</taxon>
        <taxon>Geobacteraceae</taxon>
        <taxon>Geobacter</taxon>
    </lineage>
</organism>
<dbReference type="GO" id="GO:0006302">
    <property type="term" value="P:double-strand break repair"/>
    <property type="evidence" value="ECO:0007669"/>
    <property type="project" value="TreeGrafter"/>
</dbReference>
<gene>
    <name evidence="2" type="ORF">JN12_01696</name>
</gene>
<dbReference type="Pfam" id="PF13304">
    <property type="entry name" value="AAA_21"/>
    <property type="match status" value="1"/>
</dbReference>
<evidence type="ECO:0000313" key="3">
    <source>
        <dbReference type="Proteomes" id="UP000319449"/>
    </source>
</evidence>
<dbReference type="InterPro" id="IPR003959">
    <property type="entry name" value="ATPase_AAA_core"/>
</dbReference>
<dbReference type="SUPFAM" id="SSF52540">
    <property type="entry name" value="P-loop containing nucleoside triphosphate hydrolases"/>
    <property type="match status" value="1"/>
</dbReference>
<name>A0A562VNV1_9BACT</name>
<keyword evidence="3" id="KW-1185">Reference proteome</keyword>
<reference evidence="2 3" key="1">
    <citation type="submission" date="2019-07" db="EMBL/GenBank/DDBJ databases">
        <title>Genomic Encyclopedia of Archaeal and Bacterial Type Strains, Phase II (KMG-II): from individual species to whole genera.</title>
        <authorList>
            <person name="Goeker M."/>
        </authorList>
    </citation>
    <scope>NUCLEOTIDE SEQUENCE [LARGE SCALE GENOMIC DNA]</scope>
    <source>
        <strain evidence="2 3">ATCC BAA-1139</strain>
    </source>
</reference>
<dbReference type="AlphaFoldDB" id="A0A562VNV1"/>
<feature type="domain" description="ATPase AAA-type core" evidence="1">
    <location>
        <begin position="303"/>
        <end position="407"/>
    </location>
</feature>
<accession>A0A562VNV1</accession>
<dbReference type="InterPro" id="IPR027417">
    <property type="entry name" value="P-loop_NTPase"/>
</dbReference>
<dbReference type="PANTHER" id="PTHR32182">
    <property type="entry name" value="DNA REPLICATION AND REPAIR PROTEIN RECF"/>
    <property type="match status" value="1"/>
</dbReference>
<comment type="caution">
    <text evidence="2">The sequence shown here is derived from an EMBL/GenBank/DDBJ whole genome shotgun (WGS) entry which is preliminary data.</text>
</comment>
<dbReference type="GO" id="GO:0000731">
    <property type="term" value="P:DNA synthesis involved in DNA repair"/>
    <property type="evidence" value="ECO:0007669"/>
    <property type="project" value="TreeGrafter"/>
</dbReference>
<proteinExistence type="predicted"/>
<dbReference type="GO" id="GO:0016887">
    <property type="term" value="F:ATP hydrolysis activity"/>
    <property type="evidence" value="ECO:0007669"/>
    <property type="project" value="InterPro"/>
</dbReference>
<dbReference type="Proteomes" id="UP000319449">
    <property type="component" value="Unassembled WGS sequence"/>
</dbReference>
<dbReference type="Gene3D" id="3.40.50.300">
    <property type="entry name" value="P-loop containing nucleotide triphosphate hydrolases"/>
    <property type="match status" value="2"/>
</dbReference>
<dbReference type="PANTHER" id="PTHR32182:SF22">
    <property type="entry name" value="ATP-DEPENDENT ENDONUCLEASE, OLD FAMILY-RELATED"/>
    <property type="match status" value="1"/>
</dbReference>